<dbReference type="PROSITE" id="PS00211">
    <property type="entry name" value="ABC_TRANSPORTER_1"/>
    <property type="match status" value="1"/>
</dbReference>
<dbReference type="InterPro" id="IPR013611">
    <property type="entry name" value="Transp-assoc_OB_typ2"/>
</dbReference>
<dbReference type="InterPro" id="IPR008995">
    <property type="entry name" value="Mo/tungstate-bd_C_term_dom"/>
</dbReference>
<evidence type="ECO:0000256" key="3">
    <source>
        <dbReference type="ARBA" id="ARBA00022840"/>
    </source>
</evidence>
<dbReference type="PANTHER" id="PTHR42781">
    <property type="entry name" value="SPERMIDINE/PUTRESCINE IMPORT ATP-BINDING PROTEIN POTA"/>
    <property type="match status" value="1"/>
</dbReference>
<dbReference type="AlphaFoldDB" id="A0A537J8D0"/>
<name>A0A537J8D0_9BACT</name>
<organism evidence="6 7">
    <name type="scientific">Candidatus Segetimicrobium genomatis</name>
    <dbReference type="NCBI Taxonomy" id="2569760"/>
    <lineage>
        <taxon>Bacteria</taxon>
        <taxon>Bacillati</taxon>
        <taxon>Candidatus Sysuimicrobiota</taxon>
        <taxon>Candidatus Sysuimicrobiia</taxon>
        <taxon>Candidatus Sysuimicrobiales</taxon>
        <taxon>Candidatus Segetimicrobiaceae</taxon>
        <taxon>Candidatus Segetimicrobium</taxon>
    </lineage>
</organism>
<dbReference type="Proteomes" id="UP000320048">
    <property type="component" value="Unassembled WGS sequence"/>
</dbReference>
<keyword evidence="2" id="KW-0547">Nucleotide-binding</keyword>
<dbReference type="EC" id="7.6.2.9" evidence="4"/>
<dbReference type="InterPro" id="IPR017871">
    <property type="entry name" value="ABC_transporter-like_CS"/>
</dbReference>
<feature type="domain" description="ABC transporter" evidence="5">
    <location>
        <begin position="3"/>
        <end position="233"/>
    </location>
</feature>
<dbReference type="PROSITE" id="PS50893">
    <property type="entry name" value="ABC_TRANSPORTER_2"/>
    <property type="match status" value="1"/>
</dbReference>
<accession>A0A537J8D0</accession>
<dbReference type="InterPro" id="IPR003439">
    <property type="entry name" value="ABC_transporter-like_ATP-bd"/>
</dbReference>
<dbReference type="FunFam" id="3.40.50.300:FF:000425">
    <property type="entry name" value="Probable ABC transporter, ATP-binding subunit"/>
    <property type="match status" value="1"/>
</dbReference>
<dbReference type="SMART" id="SM00382">
    <property type="entry name" value="AAA"/>
    <property type="match status" value="1"/>
</dbReference>
<evidence type="ECO:0000313" key="7">
    <source>
        <dbReference type="Proteomes" id="UP000320048"/>
    </source>
</evidence>
<dbReference type="GO" id="GO:0015418">
    <property type="term" value="F:ABC-type quaternary ammonium compound transporting activity"/>
    <property type="evidence" value="ECO:0007669"/>
    <property type="project" value="UniProtKB-EC"/>
</dbReference>
<evidence type="ECO:0000259" key="5">
    <source>
        <dbReference type="PROSITE" id="PS50893"/>
    </source>
</evidence>
<dbReference type="Gene3D" id="3.40.50.300">
    <property type="entry name" value="P-loop containing nucleotide triphosphate hydrolases"/>
    <property type="match status" value="1"/>
</dbReference>
<dbReference type="GO" id="GO:0016887">
    <property type="term" value="F:ATP hydrolysis activity"/>
    <property type="evidence" value="ECO:0007669"/>
    <property type="project" value="InterPro"/>
</dbReference>
<reference evidence="6 7" key="1">
    <citation type="journal article" date="2019" name="Nat. Microbiol.">
        <title>Mediterranean grassland soil C-N compound turnover is dependent on rainfall and depth, and is mediated by genomically divergent microorganisms.</title>
        <authorList>
            <person name="Diamond S."/>
            <person name="Andeer P.F."/>
            <person name="Li Z."/>
            <person name="Crits-Christoph A."/>
            <person name="Burstein D."/>
            <person name="Anantharaman K."/>
            <person name="Lane K.R."/>
            <person name="Thomas B.C."/>
            <person name="Pan C."/>
            <person name="Northen T.R."/>
            <person name="Banfield J.F."/>
        </authorList>
    </citation>
    <scope>NUCLEOTIDE SEQUENCE [LARGE SCALE GENOMIC DNA]</scope>
    <source>
        <strain evidence="6">NP_7</strain>
    </source>
</reference>
<dbReference type="InterPro" id="IPR050093">
    <property type="entry name" value="ABC_SmlMolc_Importer"/>
</dbReference>
<dbReference type="Pfam" id="PF00005">
    <property type="entry name" value="ABC_tran"/>
    <property type="match status" value="1"/>
</dbReference>
<dbReference type="SUPFAM" id="SSF50331">
    <property type="entry name" value="MOP-like"/>
    <property type="match status" value="1"/>
</dbReference>
<protein>
    <recommendedName>
        <fullName evidence="4">ABC-type quaternary amine transporter</fullName>
        <ecNumber evidence="4">7.6.2.9</ecNumber>
    </recommendedName>
</protein>
<dbReference type="PANTHER" id="PTHR42781:SF4">
    <property type="entry name" value="SPERMIDINE_PUTRESCINE IMPORT ATP-BINDING PROTEIN POTA"/>
    <property type="match status" value="1"/>
</dbReference>
<dbReference type="Gene3D" id="2.40.50.100">
    <property type="match status" value="1"/>
</dbReference>
<evidence type="ECO:0000256" key="4">
    <source>
        <dbReference type="ARBA" id="ARBA00066388"/>
    </source>
</evidence>
<gene>
    <name evidence="6" type="ORF">E6H04_10005</name>
</gene>
<dbReference type="EMBL" id="VBAO01000263">
    <property type="protein sequence ID" value="TMI79743.1"/>
    <property type="molecule type" value="Genomic_DNA"/>
</dbReference>
<keyword evidence="3 6" id="KW-0067">ATP-binding</keyword>
<dbReference type="GO" id="GO:0043190">
    <property type="term" value="C:ATP-binding cassette (ABC) transporter complex"/>
    <property type="evidence" value="ECO:0007669"/>
    <property type="project" value="InterPro"/>
</dbReference>
<keyword evidence="1" id="KW-0813">Transport</keyword>
<comment type="caution">
    <text evidence="6">The sequence shown here is derived from an EMBL/GenBank/DDBJ whole genome shotgun (WGS) entry which is preliminary data.</text>
</comment>
<dbReference type="InterPro" id="IPR003593">
    <property type="entry name" value="AAA+_ATPase"/>
</dbReference>
<evidence type="ECO:0000256" key="2">
    <source>
        <dbReference type="ARBA" id="ARBA00022741"/>
    </source>
</evidence>
<dbReference type="Pfam" id="PF08402">
    <property type="entry name" value="TOBE_2"/>
    <property type="match status" value="1"/>
</dbReference>
<evidence type="ECO:0000313" key="6">
    <source>
        <dbReference type="EMBL" id="TMI79743.1"/>
    </source>
</evidence>
<dbReference type="SUPFAM" id="SSF52540">
    <property type="entry name" value="P-loop containing nucleoside triphosphate hydrolases"/>
    <property type="match status" value="1"/>
</dbReference>
<sequence>MEVELRGVTKRFGETVALSEVSFTVPAGKFVTLLGPSGCGKTTLLRIVSGFEQPDAGDVVVGTEVITHLPPNQRQIGMVFQHYALFPHMTVERNISFGLRMRHASPAETAKRTAEMLDLVGLRDLAGRYPHQLSGGQQQRVALARALEIQPRVLLLDEPFGALDRKLRLQMQVDVKKLIRHLGITTIFVTHDQEEALAISDLIAVMNEGRIMQSGAPIEIYDNPRDPFVADFVGGSNFLEGDVVRADGTEIVLRLGGAIVTVPRTAEVRAGQRAVLVVRPENLRLADRGSAPGALTGTISFVRPIGPTIEYEVEGDGGMKLKVTAPRSGVAGPQGLGEVVAVMLSSPESCTVFAL</sequence>
<evidence type="ECO:0000256" key="1">
    <source>
        <dbReference type="ARBA" id="ARBA00022448"/>
    </source>
</evidence>
<proteinExistence type="predicted"/>
<dbReference type="InterPro" id="IPR027417">
    <property type="entry name" value="P-loop_NTPase"/>
</dbReference>
<dbReference type="GO" id="GO:0005524">
    <property type="term" value="F:ATP binding"/>
    <property type="evidence" value="ECO:0007669"/>
    <property type="project" value="UniProtKB-KW"/>
</dbReference>